<reference evidence="2" key="1">
    <citation type="submission" date="2017-09" db="EMBL/GenBank/DDBJ databases">
        <title>Depth-based differentiation of microbial function through sediment-hosted aquifers and enrichment of novel symbionts in the deep terrestrial subsurface.</title>
        <authorList>
            <person name="Probst A.J."/>
            <person name="Ladd B."/>
            <person name="Jarett J.K."/>
            <person name="Geller-Mcgrath D.E."/>
            <person name="Sieber C.M.K."/>
            <person name="Emerson J.B."/>
            <person name="Anantharaman K."/>
            <person name="Thomas B.C."/>
            <person name="Malmstrom R."/>
            <person name="Stieglmeier M."/>
            <person name="Klingl A."/>
            <person name="Woyke T."/>
            <person name="Ryan C.M."/>
            <person name="Banfield J.F."/>
        </authorList>
    </citation>
    <scope>NUCLEOTIDE SEQUENCE [LARGE SCALE GENOMIC DNA]</scope>
</reference>
<evidence type="ECO:0000313" key="2">
    <source>
        <dbReference type="Proteomes" id="UP000229383"/>
    </source>
</evidence>
<sequence>MDLIETAKSFAFVSKGIRIRFEKNEIIIHALGDNYAPTISGALLAIGRLEKYLKEKGVRFTAHSRHWNNGKTTDCIRIKIL</sequence>
<accession>A0A2H0TEU0</accession>
<protein>
    <submittedName>
        <fullName evidence="1">Uncharacterized protein</fullName>
    </submittedName>
</protein>
<dbReference type="AlphaFoldDB" id="A0A2H0TEU0"/>
<comment type="caution">
    <text evidence="1">The sequence shown here is derived from an EMBL/GenBank/DDBJ whole genome shotgun (WGS) entry which is preliminary data.</text>
</comment>
<dbReference type="EMBL" id="PFCN01000039">
    <property type="protein sequence ID" value="PIR70062.1"/>
    <property type="molecule type" value="Genomic_DNA"/>
</dbReference>
<proteinExistence type="predicted"/>
<evidence type="ECO:0000313" key="1">
    <source>
        <dbReference type="EMBL" id="PIR70062.1"/>
    </source>
</evidence>
<dbReference type="Proteomes" id="UP000229383">
    <property type="component" value="Unassembled WGS sequence"/>
</dbReference>
<name>A0A2H0TEU0_9BACT</name>
<organism evidence="1 2">
    <name type="scientific">Candidatus Niyogibacteria bacterium CG10_big_fil_rev_8_21_14_0_10_42_19</name>
    <dbReference type="NCBI Taxonomy" id="1974725"/>
    <lineage>
        <taxon>Bacteria</taxon>
        <taxon>Candidatus Niyogiibacteriota</taxon>
    </lineage>
</organism>
<gene>
    <name evidence="1" type="ORF">COU46_03510</name>
</gene>